<dbReference type="STRING" id="493475.GARC_5015"/>
<gene>
    <name evidence="2" type="ORF">GARC_5015</name>
</gene>
<keyword evidence="3" id="KW-1185">Reference proteome</keyword>
<name>K6ZEW5_9ALTE</name>
<feature type="transmembrane region" description="Helical" evidence="1">
    <location>
        <begin position="132"/>
        <end position="153"/>
    </location>
</feature>
<feature type="transmembrane region" description="Helical" evidence="1">
    <location>
        <begin position="77"/>
        <end position="95"/>
    </location>
</feature>
<evidence type="ECO:0000313" key="3">
    <source>
        <dbReference type="Proteomes" id="UP000006327"/>
    </source>
</evidence>
<evidence type="ECO:0000313" key="2">
    <source>
        <dbReference type="EMBL" id="GAC21950.1"/>
    </source>
</evidence>
<feature type="transmembrane region" description="Helical" evidence="1">
    <location>
        <begin position="46"/>
        <end position="65"/>
    </location>
</feature>
<accession>K6ZEW5</accession>
<organism evidence="2 3">
    <name type="scientific">Paraglaciecola arctica BSs20135</name>
    <dbReference type="NCBI Taxonomy" id="493475"/>
    <lineage>
        <taxon>Bacteria</taxon>
        <taxon>Pseudomonadati</taxon>
        <taxon>Pseudomonadota</taxon>
        <taxon>Gammaproteobacteria</taxon>
        <taxon>Alteromonadales</taxon>
        <taxon>Alteromonadaceae</taxon>
        <taxon>Paraglaciecola</taxon>
    </lineage>
</organism>
<dbReference type="EMBL" id="BAEO01000066">
    <property type="protein sequence ID" value="GAC21950.1"/>
    <property type="molecule type" value="Genomic_DNA"/>
</dbReference>
<dbReference type="AlphaFoldDB" id="K6ZEW5"/>
<sequence>MQLPKQIIASLREKFSQLTLSQWMYLLAFLLLLVHADQDIEQDSELWWVGAIAGVGLIRELWHVFNRIWEHTLGKGLILVLYAATANFALAISALKINVITGIEPGPFVFTLGFATLIMLPFWLLMSSIMFFSVALVAGNLWLVIGVLLRPFGVKVKIHWEDKTFVIITMILRLVLIPYVIMSIFFMAVPYAQQIELFAQPIAMFKKASSQEINEKQQIDDNIVLTESEPEPESSNIKLTLNKRQFSLPVDSQGQIKWLEKIIAGFIYHFETYPKSACKKLPEQRSLPIDENSILLVTEDNSALGYQFSVGPCIGNYPEVEQPIGSSQ</sequence>
<feature type="transmembrane region" description="Helical" evidence="1">
    <location>
        <begin position="165"/>
        <end position="189"/>
    </location>
</feature>
<dbReference type="Proteomes" id="UP000006327">
    <property type="component" value="Unassembled WGS sequence"/>
</dbReference>
<keyword evidence="1" id="KW-1133">Transmembrane helix</keyword>
<keyword evidence="1" id="KW-0812">Transmembrane</keyword>
<dbReference type="eggNOG" id="ENOG502ZCJR">
    <property type="taxonomic scope" value="Bacteria"/>
</dbReference>
<protein>
    <submittedName>
        <fullName evidence="2">Uncharacterized protein</fullName>
    </submittedName>
</protein>
<proteinExistence type="predicted"/>
<keyword evidence="1" id="KW-0472">Membrane</keyword>
<comment type="caution">
    <text evidence="2">The sequence shown here is derived from an EMBL/GenBank/DDBJ whole genome shotgun (WGS) entry which is preliminary data.</text>
</comment>
<reference evidence="2 3" key="1">
    <citation type="journal article" date="2017" name="Antonie Van Leeuwenhoek">
        <title>Rhizobium rhizosphaerae sp. nov., a novel species isolated from rice rhizosphere.</title>
        <authorList>
            <person name="Zhao J.J."/>
            <person name="Zhang J."/>
            <person name="Zhang R.J."/>
            <person name="Zhang C.W."/>
            <person name="Yin H.Q."/>
            <person name="Zhang X.X."/>
        </authorList>
    </citation>
    <scope>NUCLEOTIDE SEQUENCE [LARGE SCALE GENOMIC DNA]</scope>
    <source>
        <strain evidence="2 3">BSs20135</strain>
    </source>
</reference>
<dbReference type="RefSeq" id="WP_007625457.1">
    <property type="nucleotide sequence ID" value="NZ_BAEO01000066.1"/>
</dbReference>
<feature type="transmembrane region" description="Helical" evidence="1">
    <location>
        <begin position="107"/>
        <end position="125"/>
    </location>
</feature>
<evidence type="ECO:0000256" key="1">
    <source>
        <dbReference type="SAM" id="Phobius"/>
    </source>
</evidence>